<dbReference type="GO" id="GO:0030145">
    <property type="term" value="F:manganese ion binding"/>
    <property type="evidence" value="ECO:0007669"/>
    <property type="project" value="UniProtKB-UniRule"/>
</dbReference>
<dbReference type="EMBL" id="CP007547">
    <property type="protein sequence ID" value="AIL47723.1"/>
    <property type="molecule type" value="Genomic_DNA"/>
</dbReference>
<evidence type="ECO:0000256" key="4">
    <source>
        <dbReference type="ARBA" id="ARBA00022723"/>
    </source>
</evidence>
<dbReference type="EC" id="2.7.7.-" evidence="8"/>
<dbReference type="HAMAP" id="MF_00692">
    <property type="entry name" value="SelO"/>
    <property type="match status" value="1"/>
</dbReference>
<evidence type="ECO:0000256" key="3">
    <source>
        <dbReference type="ARBA" id="ARBA00022695"/>
    </source>
</evidence>
<feature type="binding site" evidence="8">
    <location>
        <position position="196"/>
    </location>
    <ligand>
        <name>ATP</name>
        <dbReference type="ChEBI" id="CHEBI:30616"/>
    </ligand>
</feature>
<comment type="catalytic activity">
    <reaction evidence="8">
        <text>L-tyrosyl-[protein] + UTP = O-(5'-uridylyl)-L-tyrosyl-[protein] + diphosphate</text>
        <dbReference type="Rhea" id="RHEA:83887"/>
        <dbReference type="Rhea" id="RHEA-COMP:10136"/>
        <dbReference type="Rhea" id="RHEA-COMP:20238"/>
        <dbReference type="ChEBI" id="CHEBI:33019"/>
        <dbReference type="ChEBI" id="CHEBI:46398"/>
        <dbReference type="ChEBI" id="CHEBI:46858"/>
        <dbReference type="ChEBI" id="CHEBI:90602"/>
    </reaction>
</comment>
<evidence type="ECO:0000256" key="7">
    <source>
        <dbReference type="ARBA" id="ARBA00022842"/>
    </source>
</evidence>
<keyword evidence="3 8" id="KW-0548">Nucleotidyltransferase</keyword>
<feature type="binding site" evidence="8">
    <location>
        <position position="268"/>
    </location>
    <ligand>
        <name>Mg(2+)</name>
        <dbReference type="ChEBI" id="CHEBI:18420"/>
    </ligand>
</feature>
<feature type="active site" description="Proton acceptor" evidence="8">
    <location>
        <position position="267"/>
    </location>
</feature>
<comment type="catalytic activity">
    <reaction evidence="8">
        <text>L-histidyl-[protein] + UTP = N(tele)-(5'-uridylyl)-L-histidyl-[protein] + diphosphate</text>
        <dbReference type="Rhea" id="RHEA:83891"/>
        <dbReference type="Rhea" id="RHEA-COMP:9745"/>
        <dbReference type="Rhea" id="RHEA-COMP:20239"/>
        <dbReference type="ChEBI" id="CHEBI:29979"/>
        <dbReference type="ChEBI" id="CHEBI:33019"/>
        <dbReference type="ChEBI" id="CHEBI:46398"/>
        <dbReference type="ChEBI" id="CHEBI:233474"/>
    </reaction>
</comment>
<name>A0A077EMN4_9FLAO</name>
<dbReference type="PANTHER" id="PTHR32057">
    <property type="entry name" value="PROTEIN ADENYLYLTRANSFERASE SELO, MITOCHONDRIAL"/>
    <property type="match status" value="1"/>
</dbReference>
<evidence type="ECO:0000256" key="1">
    <source>
        <dbReference type="ARBA" id="ARBA00009747"/>
    </source>
</evidence>
<reference evidence="9" key="2">
    <citation type="journal article" date="2015" name="Genome Biol. Evol.">
        <title>Complete Genome Sequence and Transcriptomic Analysis of the Novel Pathogen Elizabethkingia anophelis in Response to Oxidative Stress.</title>
        <authorList>
            <person name="Li Y."/>
            <person name="Liu Y."/>
            <person name="Chew S.C."/>
            <person name="Tay M."/>
            <person name="Salido M.M."/>
            <person name="Teo J."/>
            <person name="Lauro F.M."/>
            <person name="Givskov M."/>
            <person name="Yang L."/>
        </authorList>
    </citation>
    <scope>NUCLEOTIDE SEQUENCE</scope>
    <source>
        <strain evidence="9">NUHP1</strain>
    </source>
</reference>
<comment type="catalytic activity">
    <reaction evidence="8">
        <text>L-threonyl-[protein] + ATP = 3-O-(5'-adenylyl)-L-threonyl-[protein] + diphosphate</text>
        <dbReference type="Rhea" id="RHEA:54292"/>
        <dbReference type="Rhea" id="RHEA-COMP:11060"/>
        <dbReference type="Rhea" id="RHEA-COMP:13847"/>
        <dbReference type="ChEBI" id="CHEBI:30013"/>
        <dbReference type="ChEBI" id="CHEBI:30616"/>
        <dbReference type="ChEBI" id="CHEBI:33019"/>
        <dbReference type="ChEBI" id="CHEBI:138113"/>
        <dbReference type="EC" id="2.7.7.108"/>
    </reaction>
</comment>
<feature type="binding site" evidence="8">
    <location>
        <position position="277"/>
    </location>
    <ligand>
        <name>ATP</name>
        <dbReference type="ChEBI" id="CHEBI:30616"/>
    </ligand>
</feature>
<keyword evidence="2 8" id="KW-0808">Transferase</keyword>
<dbReference type="GO" id="GO:0000287">
    <property type="term" value="F:magnesium ion binding"/>
    <property type="evidence" value="ECO:0007669"/>
    <property type="project" value="UniProtKB-UniRule"/>
</dbReference>
<evidence type="ECO:0000256" key="5">
    <source>
        <dbReference type="ARBA" id="ARBA00022741"/>
    </source>
</evidence>
<sequence length="512" mass="58864">MMNLPEIRQPFKETFPGDNTYNNYPRQTPGVLYALVEPMEFPKPELILFNEELGKELMISKDNIGFFSGQILPKGIETYATAYAGHQFGNWAGQLGDGRAINIGEVESLSGKNIELQYKGAGSTPFSRNADGRAVFRSSLREYLMSEAMYHLGVSTIRGLSLVKTGENVIRDMFYNGHPEAENGAVIIRTAESFIRFGHFELLAARQETETLKQLMDWVIERYFPEIKGNADTEKYLNWFREVAQRTADTIVDWYRVGFVHGVMNTDNMSILGLTIDYGPFSMLDEYSLNFTPNTTDLLGRRYAFGKQANIAHWNLFQLANAIFPIINDQEGLEEILNDFSKYFWTEYDKMMAEKLGLDAVKESDQALLLEWQKLMDELKLDYTLFFSLLEKTDAQTNVILHFEPCFYYSLTQSQAQQLEGFVQHYIDRKVQNTISEEESLQKMQRTNPKFILRNYLLFQCIEESDNGDFTLLNKLLKALENPYEELYPEFSVKRPDWAGDQPGCSTLSCSS</sequence>
<evidence type="ECO:0000256" key="8">
    <source>
        <dbReference type="HAMAP-Rule" id="MF_00692"/>
    </source>
</evidence>
<dbReference type="NCBIfam" id="NF000658">
    <property type="entry name" value="PRK00029.1"/>
    <property type="match status" value="1"/>
</dbReference>
<keyword evidence="5 8" id="KW-0547">Nucleotide-binding</keyword>
<feature type="binding site" evidence="8">
    <location>
        <position position="99"/>
    </location>
    <ligand>
        <name>ATP</name>
        <dbReference type="ChEBI" id="CHEBI:30616"/>
    </ligand>
</feature>
<keyword evidence="7 8" id="KW-0460">Magnesium</keyword>
<keyword evidence="6 8" id="KW-0067">ATP-binding</keyword>
<dbReference type="RefSeq" id="WP_080668904.1">
    <property type="nucleotide sequence ID" value="NZ_CP007547.1"/>
</dbReference>
<dbReference type="AlphaFoldDB" id="A0A077EMN4"/>
<gene>
    <name evidence="8" type="primary">ydiU</name>
    <name evidence="8" type="synonym">selO</name>
    <name evidence="9" type="ORF">BD94_3948</name>
</gene>
<comment type="function">
    <text evidence="8">Nucleotidyltransferase involved in the post-translational modification of proteins. It can catalyze the addition of adenosine monophosphate (AMP) or uridine monophosphate (UMP) to a protein, resulting in modifications known as AMPylation and UMPylation.</text>
</comment>
<accession>A0A077EMN4</accession>
<dbReference type="GO" id="GO:0070733">
    <property type="term" value="F:AMPylase activity"/>
    <property type="evidence" value="ECO:0007669"/>
    <property type="project" value="UniProtKB-EC"/>
</dbReference>
<keyword evidence="8" id="KW-0464">Manganese</keyword>
<feature type="binding site" evidence="8">
    <location>
        <position position="189"/>
    </location>
    <ligand>
        <name>ATP</name>
        <dbReference type="ChEBI" id="CHEBI:30616"/>
    </ligand>
</feature>
<reference evidence="9" key="1">
    <citation type="journal article" date="2013" name="Lancet">
        <title>First case of E anophelis outbreak in an intensive-care unit.</title>
        <authorList>
            <person name="Teo J."/>
            <person name="Tan S.Y."/>
            <person name="Tay M."/>
            <person name="Ding Y."/>
            <person name="Kjelleberg S."/>
            <person name="Givskov M."/>
            <person name="Lin R.T."/>
            <person name="Yang L."/>
        </authorList>
    </citation>
    <scope>NUCLEOTIDE SEQUENCE [LARGE SCALE GENOMIC DNA]</scope>
    <source>
        <strain evidence="9">NUHP1</strain>
    </source>
</reference>
<comment type="catalytic activity">
    <reaction evidence="8">
        <text>L-seryl-[protein] + UTP = O-(5'-uridylyl)-L-seryl-[protein] + diphosphate</text>
        <dbReference type="Rhea" id="RHEA:64604"/>
        <dbReference type="Rhea" id="RHEA-COMP:9863"/>
        <dbReference type="Rhea" id="RHEA-COMP:16635"/>
        <dbReference type="ChEBI" id="CHEBI:29999"/>
        <dbReference type="ChEBI" id="CHEBI:33019"/>
        <dbReference type="ChEBI" id="CHEBI:46398"/>
        <dbReference type="ChEBI" id="CHEBI:156051"/>
    </reaction>
</comment>
<proteinExistence type="inferred from homology"/>
<evidence type="ECO:0000256" key="6">
    <source>
        <dbReference type="ARBA" id="ARBA00022840"/>
    </source>
</evidence>
<feature type="binding site" evidence="8">
    <location>
        <position position="98"/>
    </location>
    <ligand>
        <name>ATP</name>
        <dbReference type="ChEBI" id="CHEBI:30616"/>
    </ligand>
</feature>
<dbReference type="HOGENOM" id="CLU_010245_4_0_10"/>
<dbReference type="eggNOG" id="COG0397">
    <property type="taxonomic scope" value="Bacteria"/>
</dbReference>
<keyword evidence="4 8" id="KW-0479">Metal-binding</keyword>
<comment type="cofactor">
    <cofactor evidence="8">
        <name>Mg(2+)</name>
        <dbReference type="ChEBI" id="CHEBI:18420"/>
    </cofactor>
    <cofactor evidence="8">
        <name>Mn(2+)</name>
        <dbReference type="ChEBI" id="CHEBI:29035"/>
    </cofactor>
</comment>
<feature type="binding site" evidence="8">
    <location>
        <position position="96"/>
    </location>
    <ligand>
        <name>ATP</name>
        <dbReference type="ChEBI" id="CHEBI:30616"/>
    </ligand>
</feature>
<evidence type="ECO:0000256" key="2">
    <source>
        <dbReference type="ARBA" id="ARBA00022679"/>
    </source>
</evidence>
<evidence type="ECO:0000313" key="10">
    <source>
        <dbReference type="Proteomes" id="UP000028933"/>
    </source>
</evidence>
<feature type="binding site" evidence="8">
    <location>
        <position position="132"/>
    </location>
    <ligand>
        <name>ATP</name>
        <dbReference type="ChEBI" id="CHEBI:30616"/>
    </ligand>
</feature>
<dbReference type="Pfam" id="PF02696">
    <property type="entry name" value="SelO"/>
    <property type="match status" value="1"/>
</dbReference>
<dbReference type="EC" id="2.7.7.108" evidence="8"/>
<feature type="binding site" evidence="8">
    <location>
        <position position="131"/>
    </location>
    <ligand>
        <name>ATP</name>
        <dbReference type="ChEBI" id="CHEBI:30616"/>
    </ligand>
</feature>
<comment type="catalytic activity">
    <reaction evidence="8">
        <text>L-tyrosyl-[protein] + ATP = O-(5'-adenylyl)-L-tyrosyl-[protein] + diphosphate</text>
        <dbReference type="Rhea" id="RHEA:54288"/>
        <dbReference type="Rhea" id="RHEA-COMP:10136"/>
        <dbReference type="Rhea" id="RHEA-COMP:13846"/>
        <dbReference type="ChEBI" id="CHEBI:30616"/>
        <dbReference type="ChEBI" id="CHEBI:33019"/>
        <dbReference type="ChEBI" id="CHEBI:46858"/>
        <dbReference type="ChEBI" id="CHEBI:83624"/>
        <dbReference type="EC" id="2.7.7.108"/>
    </reaction>
</comment>
<dbReference type="PANTHER" id="PTHR32057:SF14">
    <property type="entry name" value="PROTEIN ADENYLYLTRANSFERASE SELO, MITOCHONDRIAL"/>
    <property type="match status" value="1"/>
</dbReference>
<comment type="similarity">
    <text evidence="1 8">Belongs to the SELO family.</text>
</comment>
<comment type="catalytic activity">
    <reaction evidence="8">
        <text>L-seryl-[protein] + ATP = 3-O-(5'-adenylyl)-L-seryl-[protein] + diphosphate</text>
        <dbReference type="Rhea" id="RHEA:58120"/>
        <dbReference type="Rhea" id="RHEA-COMP:9863"/>
        <dbReference type="Rhea" id="RHEA-COMP:15073"/>
        <dbReference type="ChEBI" id="CHEBI:29999"/>
        <dbReference type="ChEBI" id="CHEBI:30616"/>
        <dbReference type="ChEBI" id="CHEBI:33019"/>
        <dbReference type="ChEBI" id="CHEBI:142516"/>
        <dbReference type="EC" id="2.7.7.108"/>
    </reaction>
</comment>
<feature type="binding site" evidence="8">
    <location>
        <position position="277"/>
    </location>
    <ligand>
        <name>Mg(2+)</name>
        <dbReference type="ChEBI" id="CHEBI:18420"/>
    </ligand>
</feature>
<organism evidence="9 10">
    <name type="scientific">Elizabethkingia anophelis NUHP1</name>
    <dbReference type="NCBI Taxonomy" id="1338011"/>
    <lineage>
        <taxon>Bacteria</taxon>
        <taxon>Pseudomonadati</taxon>
        <taxon>Bacteroidota</taxon>
        <taxon>Flavobacteriia</taxon>
        <taxon>Flavobacteriales</taxon>
        <taxon>Weeksellaceae</taxon>
        <taxon>Elizabethkingia</taxon>
    </lineage>
</organism>
<protein>
    <recommendedName>
        <fullName evidence="8">Protein nucleotidyltransferase YdiU</fullName>
        <ecNumber evidence="8">2.7.7.-</ecNumber>
    </recommendedName>
    <alternativeName>
        <fullName evidence="8">Protein adenylyltransferase YdiU</fullName>
        <ecNumber evidence="8">2.7.7.108</ecNumber>
    </alternativeName>
    <alternativeName>
        <fullName evidence="8">Protein uridylyltransferase YdiU</fullName>
        <ecNumber evidence="8">2.7.7.-</ecNumber>
    </alternativeName>
</protein>
<dbReference type="Proteomes" id="UP000028933">
    <property type="component" value="Chromosome"/>
</dbReference>
<dbReference type="GO" id="GO:0005524">
    <property type="term" value="F:ATP binding"/>
    <property type="evidence" value="ECO:0007669"/>
    <property type="project" value="UniProtKB-UniRule"/>
</dbReference>
<evidence type="ECO:0000313" key="9">
    <source>
        <dbReference type="EMBL" id="AIL47723.1"/>
    </source>
</evidence>
<feature type="binding site" evidence="8">
    <location>
        <position position="119"/>
    </location>
    <ligand>
        <name>ATP</name>
        <dbReference type="ChEBI" id="CHEBI:30616"/>
    </ligand>
</feature>
<dbReference type="InterPro" id="IPR003846">
    <property type="entry name" value="SelO"/>
</dbReference>
<dbReference type="STRING" id="1338011.BD94_3948"/>
<dbReference type="KEGG" id="eao:BD94_3948"/>